<gene>
    <name evidence="1" type="ORF">HNR40_004444</name>
</gene>
<sequence length="298" mass="31266">MSRAKQSTSLTLGAFSPSVPLRVCRRLGLLDRHGLTVAEEPVASSPAQFRALLDGRVDAVLTSPDNVLAYRFTPGNPLGETADVRIVSAVDRGLGLGLYAHPALRLPTPSSPVTAGVDVPGSGFAFGLYTLMEHVGLREYQVEAMGSTPRRLEALLAGRCDVTMLNAGNELIAEDRGMVRLAGLAEVCGPYLGTVLAAKGPDLAAARALAEALRETCDRILAGTADTLVLEEAGAALGLTEPLARRYLRRLKDPLDGLIPGGGVDLGALRTVLGLRLRHLPDEGLDGALDPARGLIEV</sequence>
<dbReference type="EMBL" id="JACHIN010000005">
    <property type="protein sequence ID" value="MBB5078958.1"/>
    <property type="molecule type" value="Genomic_DNA"/>
</dbReference>
<dbReference type="RefSeq" id="WP_221340633.1">
    <property type="nucleotide sequence ID" value="NZ_JACHIN010000005.1"/>
</dbReference>
<name>A0A7W8A3P0_9ACTN</name>
<evidence type="ECO:0000313" key="1">
    <source>
        <dbReference type="EMBL" id="MBB5078958.1"/>
    </source>
</evidence>
<organism evidence="1 2">
    <name type="scientific">Nonomuraea endophytica</name>
    <dbReference type="NCBI Taxonomy" id="714136"/>
    <lineage>
        <taxon>Bacteria</taxon>
        <taxon>Bacillati</taxon>
        <taxon>Actinomycetota</taxon>
        <taxon>Actinomycetes</taxon>
        <taxon>Streptosporangiales</taxon>
        <taxon>Streptosporangiaceae</taxon>
        <taxon>Nonomuraea</taxon>
    </lineage>
</organism>
<dbReference type="AlphaFoldDB" id="A0A7W8A3P0"/>
<comment type="caution">
    <text evidence="1">The sequence shown here is derived from an EMBL/GenBank/DDBJ whole genome shotgun (WGS) entry which is preliminary data.</text>
</comment>
<protein>
    <submittedName>
        <fullName evidence="1">ABC-type nitrate/sulfonate/bicarbonate transport system substrate-binding protein</fullName>
    </submittedName>
</protein>
<reference evidence="1 2" key="1">
    <citation type="submission" date="2020-08" db="EMBL/GenBank/DDBJ databases">
        <title>Genomic Encyclopedia of Type Strains, Phase IV (KMG-IV): sequencing the most valuable type-strain genomes for metagenomic binning, comparative biology and taxonomic classification.</title>
        <authorList>
            <person name="Goeker M."/>
        </authorList>
    </citation>
    <scope>NUCLEOTIDE SEQUENCE [LARGE SCALE GENOMIC DNA]</scope>
    <source>
        <strain evidence="1 2">DSM 45385</strain>
    </source>
</reference>
<proteinExistence type="predicted"/>
<keyword evidence="2" id="KW-1185">Reference proteome</keyword>
<dbReference type="Proteomes" id="UP000568380">
    <property type="component" value="Unassembled WGS sequence"/>
</dbReference>
<evidence type="ECO:0000313" key="2">
    <source>
        <dbReference type="Proteomes" id="UP000568380"/>
    </source>
</evidence>
<dbReference type="SUPFAM" id="SSF53850">
    <property type="entry name" value="Periplasmic binding protein-like II"/>
    <property type="match status" value="1"/>
</dbReference>
<dbReference type="Gene3D" id="3.40.190.10">
    <property type="entry name" value="Periplasmic binding protein-like II"/>
    <property type="match status" value="2"/>
</dbReference>
<accession>A0A7W8A3P0</accession>